<keyword evidence="8" id="KW-0653">Protein transport</keyword>
<dbReference type="GO" id="GO:0000423">
    <property type="term" value="P:mitophagy"/>
    <property type="evidence" value="ECO:0007669"/>
    <property type="project" value="TreeGrafter"/>
</dbReference>
<dbReference type="GO" id="GO:0019786">
    <property type="term" value="F:protein-phosphatidylethanolamide deconjugating activity"/>
    <property type="evidence" value="ECO:0007669"/>
    <property type="project" value="InterPro"/>
</dbReference>
<evidence type="ECO:0000259" key="13">
    <source>
        <dbReference type="Pfam" id="PF03416"/>
    </source>
</evidence>
<dbReference type="InterPro" id="IPR038765">
    <property type="entry name" value="Papain-like_cys_pep_sf"/>
</dbReference>
<dbReference type="GO" id="GO:0000045">
    <property type="term" value="P:autophagosome assembly"/>
    <property type="evidence" value="ECO:0007669"/>
    <property type="project" value="TreeGrafter"/>
</dbReference>
<feature type="compositionally biased region" description="Polar residues" evidence="12">
    <location>
        <begin position="85"/>
        <end position="107"/>
    </location>
</feature>
<dbReference type="InterPro" id="IPR046792">
    <property type="entry name" value="Peptidase_C54_cat"/>
</dbReference>
<organism evidence="14 15">
    <name type="scientific">Mycena rosella</name>
    <name type="common">Pink bonnet</name>
    <name type="synonym">Agaricus rosellus</name>
    <dbReference type="NCBI Taxonomy" id="1033263"/>
    <lineage>
        <taxon>Eukaryota</taxon>
        <taxon>Fungi</taxon>
        <taxon>Dikarya</taxon>
        <taxon>Basidiomycota</taxon>
        <taxon>Agaricomycotina</taxon>
        <taxon>Agaricomycetes</taxon>
        <taxon>Agaricomycetidae</taxon>
        <taxon>Agaricales</taxon>
        <taxon>Marasmiineae</taxon>
        <taxon>Mycenaceae</taxon>
        <taxon>Mycena</taxon>
    </lineage>
</organism>
<comment type="function">
    <text evidence="11">Required for selective autophagic degradation of the nucleus (nucleophagy) as well as for mitophagy which contributes to regulate mitochondrial quantity and quality by eliminating the mitochondria to a basal level to fulfill cellular energy requirements and preventing excess ROS production.</text>
</comment>
<evidence type="ECO:0000256" key="9">
    <source>
        <dbReference type="ARBA" id="ARBA00023006"/>
    </source>
</evidence>
<keyword evidence="3" id="KW-0813">Transport</keyword>
<name>A0AAD7CCV4_MYCRO</name>
<dbReference type="GO" id="GO:0034727">
    <property type="term" value="P:piecemeal microautophagy of the nucleus"/>
    <property type="evidence" value="ECO:0007669"/>
    <property type="project" value="TreeGrafter"/>
</dbReference>
<comment type="catalytic activity">
    <reaction evidence="10">
        <text>[protein]-C-terminal L-amino acid-glycyl-phosphatidylethanolamide + H2O = [protein]-C-terminal L-amino acid-glycine + a 1,2-diacyl-sn-glycero-3-phosphoethanolamine</text>
        <dbReference type="Rhea" id="RHEA:67548"/>
        <dbReference type="Rhea" id="RHEA-COMP:17323"/>
        <dbReference type="Rhea" id="RHEA-COMP:17324"/>
        <dbReference type="ChEBI" id="CHEBI:15377"/>
        <dbReference type="ChEBI" id="CHEBI:64612"/>
        <dbReference type="ChEBI" id="CHEBI:172940"/>
        <dbReference type="ChEBI" id="CHEBI:172941"/>
    </reaction>
    <physiologicalReaction direction="left-to-right" evidence="10">
        <dbReference type="Rhea" id="RHEA:67549"/>
    </physiologicalReaction>
</comment>
<dbReference type="Proteomes" id="UP001221757">
    <property type="component" value="Unassembled WGS sequence"/>
</dbReference>
<evidence type="ECO:0000313" key="14">
    <source>
        <dbReference type="EMBL" id="KAJ7644998.1"/>
    </source>
</evidence>
<comment type="caution">
    <text evidence="14">The sequence shown here is derived from an EMBL/GenBank/DDBJ whole genome shotgun (WGS) entry which is preliminary data.</text>
</comment>
<evidence type="ECO:0000256" key="1">
    <source>
        <dbReference type="ARBA" id="ARBA00004329"/>
    </source>
</evidence>
<evidence type="ECO:0000256" key="6">
    <source>
        <dbReference type="ARBA" id="ARBA00022801"/>
    </source>
</evidence>
<reference evidence="14" key="1">
    <citation type="submission" date="2023-03" db="EMBL/GenBank/DDBJ databases">
        <title>Massive genome expansion in bonnet fungi (Mycena s.s.) driven by repeated elements and novel gene families across ecological guilds.</title>
        <authorList>
            <consortium name="Lawrence Berkeley National Laboratory"/>
            <person name="Harder C.B."/>
            <person name="Miyauchi S."/>
            <person name="Viragh M."/>
            <person name="Kuo A."/>
            <person name="Thoen E."/>
            <person name="Andreopoulos B."/>
            <person name="Lu D."/>
            <person name="Skrede I."/>
            <person name="Drula E."/>
            <person name="Henrissat B."/>
            <person name="Morin E."/>
            <person name="Kohler A."/>
            <person name="Barry K."/>
            <person name="LaButti K."/>
            <person name="Morin E."/>
            <person name="Salamov A."/>
            <person name="Lipzen A."/>
            <person name="Mereny Z."/>
            <person name="Hegedus B."/>
            <person name="Baldrian P."/>
            <person name="Stursova M."/>
            <person name="Weitz H."/>
            <person name="Taylor A."/>
            <person name="Grigoriev I.V."/>
            <person name="Nagy L.G."/>
            <person name="Martin F."/>
            <person name="Kauserud H."/>
        </authorList>
    </citation>
    <scope>NUCLEOTIDE SEQUENCE</scope>
    <source>
        <strain evidence="14">CBHHK067</strain>
    </source>
</reference>
<dbReference type="EC" id="3.4.22.-" evidence="11"/>
<evidence type="ECO:0000256" key="5">
    <source>
        <dbReference type="ARBA" id="ARBA00022670"/>
    </source>
</evidence>
<dbReference type="SUPFAM" id="SSF54001">
    <property type="entry name" value="Cysteine proteinases"/>
    <property type="match status" value="1"/>
</dbReference>
<evidence type="ECO:0000256" key="11">
    <source>
        <dbReference type="RuleBase" id="RU363115"/>
    </source>
</evidence>
<dbReference type="GO" id="GO:0015031">
    <property type="term" value="P:protein transport"/>
    <property type="evidence" value="ECO:0007669"/>
    <property type="project" value="UniProtKB-KW"/>
</dbReference>
<evidence type="ECO:0000256" key="10">
    <source>
        <dbReference type="ARBA" id="ARBA00029362"/>
    </source>
</evidence>
<sequence>MTSRHEERSTNSVGCDFISEWAEATEEKEALGYLEAGTVVVPAQVRLRRDPHQRRLELIRIRLPGWTREGEERLAAAASKPYSHPYSTGRASHSTSHNVHAKSSTQAREGEVDVGPWPAHPRSILRAGLVHVPRRVRAHPRPATLPPSLSFPAPPSNAHSKSTSSTPNLTSSCGLARVCAPGIHHSPSQSDPSYRSHRVLRILQLDLDVRVRRLGDAQEKVVAARRRTSDAGWGSMLRMSQSLLATALQRVGGPGAELGTLEACEGGSVGFAPPDLERLNATTSHSPPPRSSYQRCLDAPAAPFGVHRMALAGKAARKDVGVWFGPSAAAGALRTLVDAYPVCGLGVTIATDGTLYQTEVFAASHSPAALAAHSRASFAPSSSRGNGARSDAHGVGARWRADAERGRARVAHGGLSARVPPPFLFLVIEYGPSHLFSFELFLLHSVLRYARHRPSYIFRFPLLSFRATISSPCVPHYYLLISYSCVPFTSLILSRFFGCIYLPTSHAPSSRYPALYIYSSSPSCNSNLSV</sequence>
<dbReference type="GO" id="GO:0000407">
    <property type="term" value="C:phagophore assembly site"/>
    <property type="evidence" value="ECO:0007669"/>
    <property type="project" value="UniProtKB-SubCell"/>
</dbReference>
<evidence type="ECO:0000256" key="12">
    <source>
        <dbReference type="SAM" id="MobiDB-lite"/>
    </source>
</evidence>
<dbReference type="AlphaFoldDB" id="A0AAD7CCV4"/>
<evidence type="ECO:0000256" key="8">
    <source>
        <dbReference type="ARBA" id="ARBA00022927"/>
    </source>
</evidence>
<dbReference type="PANTHER" id="PTHR22624">
    <property type="entry name" value="CYSTEINE PROTEASE ATG4"/>
    <property type="match status" value="1"/>
</dbReference>
<feature type="region of interest" description="Disordered" evidence="12">
    <location>
        <begin position="77"/>
        <end position="117"/>
    </location>
</feature>
<gene>
    <name evidence="14" type="ORF">B0H17DRAFT_1339095</name>
</gene>
<feature type="region of interest" description="Disordered" evidence="12">
    <location>
        <begin position="139"/>
        <end position="171"/>
    </location>
</feature>
<keyword evidence="7" id="KW-0788">Thiol protease</keyword>
<keyword evidence="15" id="KW-1185">Reference proteome</keyword>
<protein>
    <recommendedName>
        <fullName evidence="11">Cysteine protease</fullName>
        <ecNumber evidence="11">3.4.22.-</ecNumber>
    </recommendedName>
</protein>
<keyword evidence="11" id="KW-0539">Nucleus</keyword>
<evidence type="ECO:0000256" key="4">
    <source>
        <dbReference type="ARBA" id="ARBA00022490"/>
    </source>
</evidence>
<dbReference type="PANTHER" id="PTHR22624:SF49">
    <property type="entry name" value="CYSTEINE PROTEASE"/>
    <property type="match status" value="1"/>
</dbReference>
<evidence type="ECO:0000313" key="15">
    <source>
        <dbReference type="Proteomes" id="UP001221757"/>
    </source>
</evidence>
<dbReference type="EMBL" id="JARKIE010000404">
    <property type="protein sequence ID" value="KAJ7644998.1"/>
    <property type="molecule type" value="Genomic_DNA"/>
</dbReference>
<proteinExistence type="inferred from homology"/>
<dbReference type="GO" id="GO:0004197">
    <property type="term" value="F:cysteine-type endopeptidase activity"/>
    <property type="evidence" value="ECO:0007669"/>
    <property type="project" value="TreeGrafter"/>
</dbReference>
<keyword evidence="9" id="KW-0072">Autophagy</keyword>
<dbReference type="InterPro" id="IPR005078">
    <property type="entry name" value="Peptidase_C54"/>
</dbReference>
<evidence type="ECO:0000256" key="2">
    <source>
        <dbReference type="ARBA" id="ARBA00010958"/>
    </source>
</evidence>
<dbReference type="GO" id="GO:0035973">
    <property type="term" value="P:aggrephagy"/>
    <property type="evidence" value="ECO:0007669"/>
    <property type="project" value="TreeGrafter"/>
</dbReference>
<accession>A0AAD7CCV4</accession>
<keyword evidence="5 11" id="KW-0645">Protease</keyword>
<feature type="compositionally biased region" description="Polar residues" evidence="12">
    <location>
        <begin position="157"/>
        <end position="171"/>
    </location>
</feature>
<evidence type="ECO:0000256" key="7">
    <source>
        <dbReference type="ARBA" id="ARBA00022807"/>
    </source>
</evidence>
<keyword evidence="4 11" id="KW-0963">Cytoplasm</keyword>
<dbReference type="GO" id="GO:0016485">
    <property type="term" value="P:protein processing"/>
    <property type="evidence" value="ECO:0007669"/>
    <property type="project" value="TreeGrafter"/>
</dbReference>
<dbReference type="Pfam" id="PF03416">
    <property type="entry name" value="Peptidase_C54"/>
    <property type="match status" value="1"/>
</dbReference>
<comment type="subcellular location">
    <subcellularLocation>
        <location evidence="11">Nucleus</location>
    </subcellularLocation>
    <subcellularLocation>
        <location evidence="11">Cytoplasm</location>
    </subcellularLocation>
    <subcellularLocation>
        <location evidence="1">Preautophagosomal structure</location>
    </subcellularLocation>
</comment>
<evidence type="ECO:0000256" key="3">
    <source>
        <dbReference type="ARBA" id="ARBA00022448"/>
    </source>
</evidence>
<keyword evidence="6 11" id="KW-0378">Hydrolase</keyword>
<feature type="domain" description="Peptidase C54 catalytic" evidence="13">
    <location>
        <begin position="226"/>
        <end position="365"/>
    </location>
</feature>
<comment type="similarity">
    <text evidence="2 11">Belongs to the peptidase C54 family.</text>
</comment>
<dbReference type="GO" id="GO:0005634">
    <property type="term" value="C:nucleus"/>
    <property type="evidence" value="ECO:0007669"/>
    <property type="project" value="UniProtKB-SubCell"/>
</dbReference>